<comment type="caution">
    <text evidence="1">The sequence shown here is derived from an EMBL/GenBank/DDBJ whole genome shotgun (WGS) entry which is preliminary data.</text>
</comment>
<sequence length="177" mass="20351">MEGRQTFTRPKREKEKSVTAELEVTRGILLPGSSEEGYRQDLSRIDEVDEWQKAGLESETRSRSTKGVNPACNNYTGYETMPNSITELRDFIIKNVQDFHHHVSRPSYRSRKPYPAWIDSVPFPPGKLPPGLISDWDSLVARFHKHFYSTHRSVGVTELTEAKQRQHESVDGFLLYG</sequence>
<protein>
    <submittedName>
        <fullName evidence="1">Uncharacterized protein</fullName>
    </submittedName>
</protein>
<evidence type="ECO:0000313" key="2">
    <source>
        <dbReference type="Proteomes" id="UP001163603"/>
    </source>
</evidence>
<organism evidence="1 2">
    <name type="scientific">Pistacia integerrima</name>
    <dbReference type="NCBI Taxonomy" id="434235"/>
    <lineage>
        <taxon>Eukaryota</taxon>
        <taxon>Viridiplantae</taxon>
        <taxon>Streptophyta</taxon>
        <taxon>Embryophyta</taxon>
        <taxon>Tracheophyta</taxon>
        <taxon>Spermatophyta</taxon>
        <taxon>Magnoliopsida</taxon>
        <taxon>eudicotyledons</taxon>
        <taxon>Gunneridae</taxon>
        <taxon>Pentapetalae</taxon>
        <taxon>rosids</taxon>
        <taxon>malvids</taxon>
        <taxon>Sapindales</taxon>
        <taxon>Anacardiaceae</taxon>
        <taxon>Pistacia</taxon>
    </lineage>
</organism>
<reference evidence="2" key="1">
    <citation type="journal article" date="2023" name="G3 (Bethesda)">
        <title>Genome assembly and association tests identify interacting loci associated with vigor, precocity, and sex in interspecific pistachio rootstocks.</title>
        <authorList>
            <person name="Palmer W."/>
            <person name="Jacygrad E."/>
            <person name="Sagayaradj S."/>
            <person name="Cavanaugh K."/>
            <person name="Han R."/>
            <person name="Bertier L."/>
            <person name="Beede B."/>
            <person name="Kafkas S."/>
            <person name="Golino D."/>
            <person name="Preece J."/>
            <person name="Michelmore R."/>
        </authorList>
    </citation>
    <scope>NUCLEOTIDE SEQUENCE [LARGE SCALE GENOMIC DNA]</scope>
</reference>
<dbReference type="Proteomes" id="UP001163603">
    <property type="component" value="Chromosome 13"/>
</dbReference>
<keyword evidence="2" id="KW-1185">Reference proteome</keyword>
<proteinExistence type="predicted"/>
<gene>
    <name evidence="1" type="ORF">Pint_21238</name>
</gene>
<dbReference type="EMBL" id="CM047748">
    <property type="protein sequence ID" value="KAJ0014296.1"/>
    <property type="molecule type" value="Genomic_DNA"/>
</dbReference>
<accession>A0ACC0XD57</accession>
<name>A0ACC0XD57_9ROSI</name>
<evidence type="ECO:0000313" key="1">
    <source>
        <dbReference type="EMBL" id="KAJ0014296.1"/>
    </source>
</evidence>